<keyword evidence="6" id="KW-0067">ATP-binding</keyword>
<evidence type="ECO:0000256" key="1">
    <source>
        <dbReference type="ARBA" id="ARBA00004202"/>
    </source>
</evidence>
<dbReference type="GO" id="GO:0005524">
    <property type="term" value="F:ATP binding"/>
    <property type="evidence" value="ECO:0007669"/>
    <property type="project" value="UniProtKB-KW"/>
</dbReference>
<dbReference type="GO" id="GO:0043190">
    <property type="term" value="C:ATP-binding cassette (ABC) transporter complex"/>
    <property type="evidence" value="ECO:0007669"/>
    <property type="project" value="TreeGrafter"/>
</dbReference>
<dbReference type="InterPro" id="IPR003593">
    <property type="entry name" value="AAA+_ATPase"/>
</dbReference>
<comment type="subcellular location">
    <subcellularLocation>
        <location evidence="1">Cell membrane</location>
        <topology evidence="1">Peripheral membrane protein</topology>
    </subcellularLocation>
</comment>
<dbReference type="InterPro" id="IPR050095">
    <property type="entry name" value="ECF_ABC_transporter_ATP-bd"/>
</dbReference>
<dbReference type="GO" id="GO:0015087">
    <property type="term" value="F:cobalt ion transmembrane transporter activity"/>
    <property type="evidence" value="ECO:0007669"/>
    <property type="project" value="UniProtKB-ARBA"/>
</dbReference>
<proteinExistence type="inferred from homology"/>
<evidence type="ECO:0000256" key="6">
    <source>
        <dbReference type="ARBA" id="ARBA00022840"/>
    </source>
</evidence>
<dbReference type="PANTHER" id="PTHR43553:SF24">
    <property type="entry name" value="ENERGY-COUPLING FACTOR TRANSPORTER ATP-BINDING PROTEIN ECFA1"/>
    <property type="match status" value="1"/>
</dbReference>
<evidence type="ECO:0000313" key="10">
    <source>
        <dbReference type="EMBL" id="GEB31222.1"/>
    </source>
</evidence>
<keyword evidence="11" id="KW-1185">Reference proteome</keyword>
<evidence type="ECO:0000256" key="7">
    <source>
        <dbReference type="ARBA" id="ARBA00022967"/>
    </source>
</evidence>
<name>A0A4Y3P9Y2_BREPA</name>
<evidence type="ECO:0000313" key="11">
    <source>
        <dbReference type="Proteomes" id="UP000316882"/>
    </source>
</evidence>
<keyword evidence="7" id="KW-1278">Translocase</keyword>
<dbReference type="Pfam" id="PF00005">
    <property type="entry name" value="ABC_tran"/>
    <property type="match status" value="1"/>
</dbReference>
<dbReference type="EMBL" id="BJMH01000003">
    <property type="protein sequence ID" value="GEB31222.1"/>
    <property type="molecule type" value="Genomic_DNA"/>
</dbReference>
<protein>
    <recommendedName>
        <fullName evidence="9">ABC transporter domain-containing protein</fullName>
    </recommendedName>
</protein>
<evidence type="ECO:0000259" key="9">
    <source>
        <dbReference type="PROSITE" id="PS50893"/>
    </source>
</evidence>
<dbReference type="SUPFAM" id="SSF52540">
    <property type="entry name" value="P-loop containing nucleoside triphosphate hydrolases"/>
    <property type="match status" value="1"/>
</dbReference>
<evidence type="ECO:0000256" key="2">
    <source>
        <dbReference type="ARBA" id="ARBA00005417"/>
    </source>
</evidence>
<evidence type="ECO:0000256" key="8">
    <source>
        <dbReference type="ARBA" id="ARBA00023136"/>
    </source>
</evidence>
<keyword evidence="5" id="KW-0547">Nucleotide-binding</keyword>
<dbReference type="GO" id="GO:0016887">
    <property type="term" value="F:ATP hydrolysis activity"/>
    <property type="evidence" value="ECO:0007669"/>
    <property type="project" value="InterPro"/>
</dbReference>
<evidence type="ECO:0000256" key="4">
    <source>
        <dbReference type="ARBA" id="ARBA00022475"/>
    </source>
</evidence>
<keyword evidence="3" id="KW-0813">Transport</keyword>
<dbReference type="CDD" id="cd03225">
    <property type="entry name" value="ABC_cobalt_CbiO_domain1"/>
    <property type="match status" value="1"/>
</dbReference>
<dbReference type="PANTHER" id="PTHR43553">
    <property type="entry name" value="HEAVY METAL TRANSPORTER"/>
    <property type="match status" value="1"/>
</dbReference>
<comment type="similarity">
    <text evidence="2">Belongs to the ABC transporter superfamily.</text>
</comment>
<accession>A0A4Y3P9Y2</accession>
<organism evidence="10 11">
    <name type="scientific">Brevibacillus parabrevis</name>
    <dbReference type="NCBI Taxonomy" id="54914"/>
    <lineage>
        <taxon>Bacteria</taxon>
        <taxon>Bacillati</taxon>
        <taxon>Bacillota</taxon>
        <taxon>Bacilli</taxon>
        <taxon>Bacillales</taxon>
        <taxon>Paenibacillaceae</taxon>
        <taxon>Brevibacillus</taxon>
    </lineage>
</organism>
<dbReference type="GO" id="GO:0042626">
    <property type="term" value="F:ATPase-coupled transmembrane transporter activity"/>
    <property type="evidence" value="ECO:0007669"/>
    <property type="project" value="TreeGrafter"/>
</dbReference>
<evidence type="ECO:0000256" key="5">
    <source>
        <dbReference type="ARBA" id="ARBA00022741"/>
    </source>
</evidence>
<gene>
    <name evidence="10" type="ORF">BPA01_08020</name>
</gene>
<dbReference type="InterPro" id="IPR015856">
    <property type="entry name" value="ABC_transpr_CbiO/EcfA_su"/>
</dbReference>
<feature type="domain" description="ABC transporter" evidence="9">
    <location>
        <begin position="5"/>
        <end position="238"/>
    </location>
</feature>
<dbReference type="RefSeq" id="WP_122962527.1">
    <property type="nucleotide sequence ID" value="NZ_BJMH01000003.1"/>
</dbReference>
<dbReference type="InterPro" id="IPR003439">
    <property type="entry name" value="ABC_transporter-like_ATP-bd"/>
</dbReference>
<dbReference type="STRING" id="54914.AV540_14800"/>
<sequence>MSSVIELDDVWYGYDREKPVLNGVSLQIRQGEFVAVIGGNGSGKTTLAKHCNGLYKPSKGSVKVNGCDTKTMSTAELARTVAYCYQNPDHQIFHSTIAAEVSFGPKNMGWPAEKIEQAVNEALEAVGLGGMGEAEPYFSSKGTRQKIAVASILAMKPQVIVLDEPTTGLDYRGMLEMMELVRRLHAAGHTIIVITHDMRLVAEYAERVLVMHRGSLVCDGDPQSVFAAPDILASAQVEAPAVYRFGEAAGMKGPLPLTLQQMTQKIAGGGQWR</sequence>
<reference evidence="10 11" key="1">
    <citation type="submission" date="2019-06" db="EMBL/GenBank/DDBJ databases">
        <title>Whole genome shotgun sequence of Brevibacillus parabrevis NBRC 12334.</title>
        <authorList>
            <person name="Hosoyama A."/>
            <person name="Uohara A."/>
            <person name="Ohji S."/>
            <person name="Ichikawa N."/>
        </authorList>
    </citation>
    <scope>NUCLEOTIDE SEQUENCE [LARGE SCALE GENOMIC DNA]</scope>
    <source>
        <strain evidence="10 11">NBRC 12334</strain>
    </source>
</reference>
<keyword evidence="4" id="KW-1003">Cell membrane</keyword>
<keyword evidence="8" id="KW-0472">Membrane</keyword>
<dbReference type="AlphaFoldDB" id="A0A4Y3P9Y2"/>
<dbReference type="PROSITE" id="PS50893">
    <property type="entry name" value="ABC_TRANSPORTER_2"/>
    <property type="match status" value="1"/>
</dbReference>
<comment type="caution">
    <text evidence="10">The sequence shown here is derived from an EMBL/GenBank/DDBJ whole genome shotgun (WGS) entry which is preliminary data.</text>
</comment>
<dbReference type="InterPro" id="IPR027417">
    <property type="entry name" value="P-loop_NTPase"/>
</dbReference>
<evidence type="ECO:0000256" key="3">
    <source>
        <dbReference type="ARBA" id="ARBA00022448"/>
    </source>
</evidence>
<dbReference type="FunFam" id="3.40.50.300:FF:000224">
    <property type="entry name" value="Energy-coupling factor transporter ATP-binding protein EcfA"/>
    <property type="match status" value="1"/>
</dbReference>
<dbReference type="Proteomes" id="UP000316882">
    <property type="component" value="Unassembled WGS sequence"/>
</dbReference>
<dbReference type="Gene3D" id="3.40.50.300">
    <property type="entry name" value="P-loop containing nucleotide triphosphate hydrolases"/>
    <property type="match status" value="1"/>
</dbReference>
<dbReference type="SMART" id="SM00382">
    <property type="entry name" value="AAA"/>
    <property type="match status" value="1"/>
</dbReference>